<proteinExistence type="predicted"/>
<name>A0A1F7FFU8_UNCRA</name>
<comment type="caution">
    <text evidence="1">The sequence shown here is derived from an EMBL/GenBank/DDBJ whole genome shotgun (WGS) entry which is preliminary data.</text>
</comment>
<organism evidence="1 2">
    <name type="scientific">Candidatus Raymondbacteria bacterium RIFOXYD12_FULL_49_13</name>
    <dbReference type="NCBI Taxonomy" id="1817890"/>
    <lineage>
        <taxon>Bacteria</taxon>
        <taxon>Raymondiibacteriota</taxon>
    </lineage>
</organism>
<dbReference type="Proteomes" id="UP000179243">
    <property type="component" value="Unassembled WGS sequence"/>
</dbReference>
<dbReference type="AlphaFoldDB" id="A0A1F7FFU8"/>
<accession>A0A1F7FFU8</accession>
<dbReference type="EMBL" id="MFYX01000057">
    <property type="protein sequence ID" value="OGK05377.1"/>
    <property type="molecule type" value="Genomic_DNA"/>
</dbReference>
<gene>
    <name evidence="1" type="ORF">A2519_03650</name>
</gene>
<sequence length="85" mass="9536">MKDFRIGPAKSTGTLLAVGIFGTLKIDQPYDNDMLNFYSGVYGRETKITEMPCPTRHLTYEYNMNNCYKLSPCGQANMKSSRPGS</sequence>
<evidence type="ECO:0000313" key="1">
    <source>
        <dbReference type="EMBL" id="OGK05377.1"/>
    </source>
</evidence>
<evidence type="ECO:0000313" key="2">
    <source>
        <dbReference type="Proteomes" id="UP000179243"/>
    </source>
</evidence>
<reference evidence="1 2" key="1">
    <citation type="journal article" date="2016" name="Nat. Commun.">
        <title>Thousands of microbial genomes shed light on interconnected biogeochemical processes in an aquifer system.</title>
        <authorList>
            <person name="Anantharaman K."/>
            <person name="Brown C.T."/>
            <person name="Hug L.A."/>
            <person name="Sharon I."/>
            <person name="Castelle C.J."/>
            <person name="Probst A.J."/>
            <person name="Thomas B.C."/>
            <person name="Singh A."/>
            <person name="Wilkins M.J."/>
            <person name="Karaoz U."/>
            <person name="Brodie E.L."/>
            <person name="Williams K.H."/>
            <person name="Hubbard S.S."/>
            <person name="Banfield J.F."/>
        </authorList>
    </citation>
    <scope>NUCLEOTIDE SEQUENCE [LARGE SCALE GENOMIC DNA]</scope>
</reference>
<protein>
    <submittedName>
        <fullName evidence="1">Uncharacterized protein</fullName>
    </submittedName>
</protein>